<proteinExistence type="predicted"/>
<dbReference type="EMBL" id="CAJOBQ010000905">
    <property type="protein sequence ID" value="CAF4432612.1"/>
    <property type="molecule type" value="Genomic_DNA"/>
</dbReference>
<evidence type="ECO:0000313" key="2">
    <source>
        <dbReference type="Proteomes" id="UP000663862"/>
    </source>
</evidence>
<evidence type="ECO:0000313" key="1">
    <source>
        <dbReference type="EMBL" id="CAF4432612.1"/>
    </source>
</evidence>
<dbReference type="AlphaFoldDB" id="A0A820R3Y7"/>
<reference evidence="1" key="1">
    <citation type="submission" date="2021-02" db="EMBL/GenBank/DDBJ databases">
        <authorList>
            <person name="Nowell W R."/>
        </authorList>
    </citation>
    <scope>NUCLEOTIDE SEQUENCE</scope>
</reference>
<protein>
    <submittedName>
        <fullName evidence="1">Uncharacterized protein</fullName>
    </submittedName>
</protein>
<accession>A0A820R3Y7</accession>
<organism evidence="1 2">
    <name type="scientific">Rotaria socialis</name>
    <dbReference type="NCBI Taxonomy" id="392032"/>
    <lineage>
        <taxon>Eukaryota</taxon>
        <taxon>Metazoa</taxon>
        <taxon>Spiralia</taxon>
        <taxon>Gnathifera</taxon>
        <taxon>Rotifera</taxon>
        <taxon>Eurotatoria</taxon>
        <taxon>Bdelloidea</taxon>
        <taxon>Philodinida</taxon>
        <taxon>Philodinidae</taxon>
        <taxon>Rotaria</taxon>
    </lineage>
</organism>
<gene>
    <name evidence="1" type="ORF">TSG867_LOCUS15473</name>
</gene>
<sequence length="161" mass="18778">MEKSPTSQADKLLEKRVYTLNGEPRFTSNKCTTCAGASDQHFPIFYTLEYQKSDLQEEENLYSVNPMSTFNIKLCKSLHELKKKYVVVLNEVQQDDPEQIDIDYIYNCIGEILAYPVISQQMEVIKRSQKKIFKDHGRDISAQFSHMSINGFRKYFTNTNQ</sequence>
<name>A0A820R3Y7_9BILA</name>
<dbReference type="Proteomes" id="UP000663862">
    <property type="component" value="Unassembled WGS sequence"/>
</dbReference>
<comment type="caution">
    <text evidence="1">The sequence shown here is derived from an EMBL/GenBank/DDBJ whole genome shotgun (WGS) entry which is preliminary data.</text>
</comment>